<dbReference type="PANTHER" id="PTHR33021:SF44">
    <property type="entry name" value="EARLY NODULIN-LIKE PROTEIN 8"/>
    <property type="match status" value="1"/>
</dbReference>
<keyword evidence="6" id="KW-0325">Glycoprotein</keyword>
<evidence type="ECO:0000259" key="11">
    <source>
        <dbReference type="PROSITE" id="PS51485"/>
    </source>
</evidence>
<protein>
    <submittedName>
        <fullName evidence="12">Early nodulin-like protein</fullName>
    </submittedName>
</protein>
<keyword evidence="10" id="KW-0812">Transmembrane</keyword>
<keyword evidence="2" id="KW-0336">GPI-anchor</keyword>
<proteinExistence type="inferred from homology"/>
<comment type="subcellular location">
    <subcellularLocation>
        <location evidence="9">Endomembrane system</location>
        <topology evidence="9">Lipid-anchor</topology>
    </subcellularLocation>
    <subcellularLocation>
        <location evidence="1">Membrane</location>
        <topology evidence="1">Lipid-anchor</topology>
        <topology evidence="1">GPI-anchor</topology>
    </subcellularLocation>
</comment>
<dbReference type="FunFam" id="2.60.40.420:FF:000010">
    <property type="entry name" value="Early nodulin-like protein 1"/>
    <property type="match status" value="1"/>
</dbReference>
<evidence type="ECO:0000256" key="3">
    <source>
        <dbReference type="ARBA" id="ARBA00022729"/>
    </source>
</evidence>
<evidence type="ECO:0000313" key="12">
    <source>
        <dbReference type="EMBL" id="URD91195.1"/>
    </source>
</evidence>
<organism evidence="12 13">
    <name type="scientific">Musa troglodytarum</name>
    <name type="common">fe'i banana</name>
    <dbReference type="NCBI Taxonomy" id="320322"/>
    <lineage>
        <taxon>Eukaryota</taxon>
        <taxon>Viridiplantae</taxon>
        <taxon>Streptophyta</taxon>
        <taxon>Embryophyta</taxon>
        <taxon>Tracheophyta</taxon>
        <taxon>Spermatophyta</taxon>
        <taxon>Magnoliopsida</taxon>
        <taxon>Liliopsida</taxon>
        <taxon>Zingiberales</taxon>
        <taxon>Musaceae</taxon>
        <taxon>Musa</taxon>
    </lineage>
</organism>
<dbReference type="Proteomes" id="UP001055439">
    <property type="component" value="Chromosome 2"/>
</dbReference>
<keyword evidence="13" id="KW-1185">Reference proteome</keyword>
<comment type="similarity">
    <text evidence="8">Belongs to the early nodulin-like (ENODL) family.</text>
</comment>
<dbReference type="CDD" id="cd11019">
    <property type="entry name" value="OsENODL1_like"/>
    <property type="match status" value="1"/>
</dbReference>
<sequence>MPEEGRQIQTRMHPLCFLHRGASFRIVLAAALLLLLRRQNGCWCYQYKVGDLDCWGVPPPSNLLLYSAWSQNHHFRLGDSLLFLYPPSQDSVIQVTERAFNSCSLGEPVLRLNDGNSLFNLTVPGYYYFTSGVAGHCKKNQKLVVAVPSANGTFFPSPAADSTALPAESQPYPIVFGPTPAQGSSGTQAAVVGVSAAVGSVAAAVVFLGFTLV</sequence>
<dbReference type="InterPro" id="IPR041846">
    <property type="entry name" value="ENL_dom"/>
</dbReference>
<dbReference type="PANTHER" id="PTHR33021">
    <property type="entry name" value="BLUE COPPER PROTEIN"/>
    <property type="match status" value="1"/>
</dbReference>
<evidence type="ECO:0000256" key="7">
    <source>
        <dbReference type="ARBA" id="ARBA00023288"/>
    </source>
</evidence>
<evidence type="ECO:0000256" key="1">
    <source>
        <dbReference type="ARBA" id="ARBA00004589"/>
    </source>
</evidence>
<feature type="domain" description="Phytocyanin" evidence="11">
    <location>
        <begin position="45"/>
        <end position="149"/>
    </location>
</feature>
<dbReference type="PROSITE" id="PS51485">
    <property type="entry name" value="PHYTOCYANIN"/>
    <property type="match status" value="1"/>
</dbReference>
<dbReference type="GO" id="GO:0009055">
    <property type="term" value="F:electron transfer activity"/>
    <property type="evidence" value="ECO:0007669"/>
    <property type="project" value="InterPro"/>
</dbReference>
<name>A0A9E7F788_9LILI</name>
<keyword evidence="5" id="KW-1015">Disulfide bond</keyword>
<dbReference type="Pfam" id="PF02298">
    <property type="entry name" value="Cu_bind_like"/>
    <property type="match status" value="1"/>
</dbReference>
<feature type="transmembrane region" description="Helical" evidence="10">
    <location>
        <begin position="189"/>
        <end position="212"/>
    </location>
</feature>
<evidence type="ECO:0000256" key="4">
    <source>
        <dbReference type="ARBA" id="ARBA00023136"/>
    </source>
</evidence>
<keyword evidence="3" id="KW-0732">Signal</keyword>
<keyword evidence="4 10" id="KW-0472">Membrane</keyword>
<keyword evidence="10" id="KW-1133">Transmembrane helix</keyword>
<evidence type="ECO:0000256" key="9">
    <source>
        <dbReference type="ARBA" id="ARBA00037868"/>
    </source>
</evidence>
<dbReference type="InterPro" id="IPR003245">
    <property type="entry name" value="Phytocyanin_dom"/>
</dbReference>
<accession>A0A9E7F788</accession>
<evidence type="ECO:0000256" key="8">
    <source>
        <dbReference type="ARBA" id="ARBA00035011"/>
    </source>
</evidence>
<reference evidence="12" key="1">
    <citation type="submission" date="2022-05" db="EMBL/GenBank/DDBJ databases">
        <title>The Musa troglodytarum L. genome provides insights into the mechanism of non-climacteric behaviour and enrichment of carotenoids.</title>
        <authorList>
            <person name="Wang J."/>
        </authorList>
    </citation>
    <scope>NUCLEOTIDE SEQUENCE</scope>
    <source>
        <tissue evidence="12">Leaf</tissue>
    </source>
</reference>
<dbReference type="InterPro" id="IPR008972">
    <property type="entry name" value="Cupredoxin"/>
</dbReference>
<dbReference type="GO" id="GO:0012505">
    <property type="term" value="C:endomembrane system"/>
    <property type="evidence" value="ECO:0007669"/>
    <property type="project" value="UniProtKB-SubCell"/>
</dbReference>
<dbReference type="Gene3D" id="2.60.40.420">
    <property type="entry name" value="Cupredoxins - blue copper proteins"/>
    <property type="match status" value="1"/>
</dbReference>
<evidence type="ECO:0000256" key="5">
    <source>
        <dbReference type="ARBA" id="ARBA00023157"/>
    </source>
</evidence>
<dbReference type="InterPro" id="IPR039391">
    <property type="entry name" value="Phytocyanin-like"/>
</dbReference>
<dbReference type="AlphaFoldDB" id="A0A9E7F788"/>
<evidence type="ECO:0000256" key="2">
    <source>
        <dbReference type="ARBA" id="ARBA00022622"/>
    </source>
</evidence>
<dbReference type="OrthoDB" id="782862at2759"/>
<dbReference type="GO" id="GO:0005886">
    <property type="term" value="C:plasma membrane"/>
    <property type="evidence" value="ECO:0007669"/>
    <property type="project" value="TreeGrafter"/>
</dbReference>
<evidence type="ECO:0000256" key="10">
    <source>
        <dbReference type="SAM" id="Phobius"/>
    </source>
</evidence>
<keyword evidence="7" id="KW-0449">Lipoprotein</keyword>
<dbReference type="EMBL" id="CP097504">
    <property type="protein sequence ID" value="URD91195.1"/>
    <property type="molecule type" value="Genomic_DNA"/>
</dbReference>
<dbReference type="SUPFAM" id="SSF49503">
    <property type="entry name" value="Cupredoxins"/>
    <property type="match status" value="1"/>
</dbReference>
<gene>
    <name evidence="12" type="ORF">MUK42_26464</name>
</gene>
<evidence type="ECO:0000313" key="13">
    <source>
        <dbReference type="Proteomes" id="UP001055439"/>
    </source>
</evidence>
<evidence type="ECO:0000256" key="6">
    <source>
        <dbReference type="ARBA" id="ARBA00023180"/>
    </source>
</evidence>
<dbReference type="GO" id="GO:0098552">
    <property type="term" value="C:side of membrane"/>
    <property type="evidence" value="ECO:0007669"/>
    <property type="project" value="UniProtKB-KW"/>
</dbReference>